<accession>A0A4Y2B1Q8</accession>
<reference evidence="2 3" key="1">
    <citation type="journal article" date="2019" name="Sci. Rep.">
        <title>Orb-weaving spider Araneus ventricosus genome elucidates the spidroin gene catalogue.</title>
        <authorList>
            <person name="Kono N."/>
            <person name="Nakamura H."/>
            <person name="Ohtoshi R."/>
            <person name="Moran D.A.P."/>
            <person name="Shinohara A."/>
            <person name="Yoshida Y."/>
            <person name="Fujiwara M."/>
            <person name="Mori M."/>
            <person name="Tomita M."/>
            <person name="Arakawa K."/>
        </authorList>
    </citation>
    <scope>NUCLEOTIDE SEQUENCE [LARGE SCALE GENOMIC DNA]</scope>
</reference>
<feature type="region of interest" description="Disordered" evidence="1">
    <location>
        <begin position="1"/>
        <end position="93"/>
    </location>
</feature>
<proteinExistence type="predicted"/>
<dbReference type="AlphaFoldDB" id="A0A4Y2B1Q8"/>
<evidence type="ECO:0000256" key="1">
    <source>
        <dbReference type="SAM" id="MobiDB-lite"/>
    </source>
</evidence>
<dbReference type="EMBL" id="BGPR01000046">
    <property type="protein sequence ID" value="GBL86090.1"/>
    <property type="molecule type" value="Genomic_DNA"/>
</dbReference>
<organism evidence="2 3">
    <name type="scientific">Araneus ventricosus</name>
    <name type="common">Orbweaver spider</name>
    <name type="synonym">Epeira ventricosa</name>
    <dbReference type="NCBI Taxonomy" id="182803"/>
    <lineage>
        <taxon>Eukaryota</taxon>
        <taxon>Metazoa</taxon>
        <taxon>Ecdysozoa</taxon>
        <taxon>Arthropoda</taxon>
        <taxon>Chelicerata</taxon>
        <taxon>Arachnida</taxon>
        <taxon>Araneae</taxon>
        <taxon>Araneomorphae</taxon>
        <taxon>Entelegynae</taxon>
        <taxon>Araneoidea</taxon>
        <taxon>Araneidae</taxon>
        <taxon>Araneus</taxon>
    </lineage>
</organism>
<dbReference type="Proteomes" id="UP000499080">
    <property type="component" value="Unassembled WGS sequence"/>
</dbReference>
<comment type="caution">
    <text evidence="2">The sequence shown here is derived from an EMBL/GenBank/DDBJ whole genome shotgun (WGS) entry which is preliminary data.</text>
</comment>
<protein>
    <submittedName>
        <fullName evidence="2">Uncharacterized protein</fullName>
    </submittedName>
</protein>
<gene>
    <name evidence="2" type="ORF">AVEN_89132_1</name>
</gene>
<evidence type="ECO:0000313" key="2">
    <source>
        <dbReference type="EMBL" id="GBL86090.1"/>
    </source>
</evidence>
<name>A0A4Y2B1Q8_ARAVE</name>
<evidence type="ECO:0000313" key="3">
    <source>
        <dbReference type="Proteomes" id="UP000499080"/>
    </source>
</evidence>
<feature type="compositionally biased region" description="Basic and acidic residues" evidence="1">
    <location>
        <begin position="65"/>
        <end position="78"/>
    </location>
</feature>
<sequence length="93" mass="10232">MKGQRGRFPEEAPLASARMSRFTSDGVYSPTLGRASEGREHLNSRSTLGIRRPKEDPVPFTEPRGPSKEVDGPERGSPKEGVNGFSLHTRSRP</sequence>
<keyword evidence="3" id="KW-1185">Reference proteome</keyword>